<dbReference type="RefSeq" id="WP_237231394.1">
    <property type="nucleotide sequence ID" value="NZ_JAKKDV010000003.1"/>
</dbReference>
<feature type="domain" description="GPI inositol-deacylase PGAP1-like alpha/beta" evidence="5">
    <location>
        <begin position="18"/>
        <end position="149"/>
    </location>
</feature>
<dbReference type="InterPro" id="IPR029058">
    <property type="entry name" value="AB_hydrolase_fold"/>
</dbReference>
<organism evidence="6 7">
    <name type="scientific">Flaviramulus multivorans</name>
    <dbReference type="NCBI Taxonomy" id="1304750"/>
    <lineage>
        <taxon>Bacteria</taxon>
        <taxon>Pseudomonadati</taxon>
        <taxon>Bacteroidota</taxon>
        <taxon>Flavobacteriia</taxon>
        <taxon>Flavobacteriales</taxon>
        <taxon>Flavobacteriaceae</taxon>
        <taxon>Flaviramulus</taxon>
    </lineage>
</organism>
<dbReference type="SUPFAM" id="SSF53474">
    <property type="entry name" value="alpha/beta-Hydrolases"/>
    <property type="match status" value="1"/>
</dbReference>
<keyword evidence="4" id="KW-0472">Membrane</keyword>
<evidence type="ECO:0000256" key="3">
    <source>
        <dbReference type="ARBA" id="ARBA00022824"/>
    </source>
</evidence>
<dbReference type="Proteomes" id="UP001200022">
    <property type="component" value="Unassembled WGS sequence"/>
</dbReference>
<reference evidence="6 7" key="1">
    <citation type="submission" date="2022-01" db="EMBL/GenBank/DDBJ databases">
        <title>Draft genome sequence of Sabulilitoribacter multivorans KCTC 32326.</title>
        <authorList>
            <person name="Oh J.-S."/>
        </authorList>
    </citation>
    <scope>NUCLEOTIDE SEQUENCE [LARGE SCALE GENOMIC DNA]</scope>
    <source>
        <strain evidence="6 7">M-M16</strain>
    </source>
</reference>
<gene>
    <name evidence="6" type="ORF">L3X39_08690</name>
</gene>
<protein>
    <recommendedName>
        <fullName evidence="5">GPI inositol-deacylase PGAP1-like alpha/beta domain-containing protein</fullName>
    </recommendedName>
</protein>
<dbReference type="PANTHER" id="PTHR48182">
    <property type="entry name" value="PROTEIN SERAC1"/>
    <property type="match status" value="1"/>
</dbReference>
<name>A0ABS9IJD3_9FLAO</name>
<comment type="subcellular location">
    <subcellularLocation>
        <location evidence="1">Endoplasmic reticulum</location>
    </subcellularLocation>
    <subcellularLocation>
        <location evidence="2">Membrane</location>
    </subcellularLocation>
</comment>
<evidence type="ECO:0000256" key="4">
    <source>
        <dbReference type="ARBA" id="ARBA00023136"/>
    </source>
</evidence>
<evidence type="ECO:0000313" key="6">
    <source>
        <dbReference type="EMBL" id="MCF7560714.1"/>
    </source>
</evidence>
<keyword evidence="3" id="KW-0256">Endoplasmic reticulum</keyword>
<evidence type="ECO:0000256" key="2">
    <source>
        <dbReference type="ARBA" id="ARBA00004370"/>
    </source>
</evidence>
<dbReference type="Pfam" id="PF07819">
    <property type="entry name" value="PGAP1"/>
    <property type="match status" value="1"/>
</dbReference>
<dbReference type="PANTHER" id="PTHR48182:SF2">
    <property type="entry name" value="PROTEIN SERAC1"/>
    <property type="match status" value="1"/>
</dbReference>
<accession>A0ABS9IJD3</accession>
<dbReference type="EMBL" id="JAKKDV010000003">
    <property type="protein sequence ID" value="MCF7560714.1"/>
    <property type="molecule type" value="Genomic_DNA"/>
</dbReference>
<dbReference type="InterPro" id="IPR012908">
    <property type="entry name" value="PGAP1-ab_dom-like"/>
</dbReference>
<evidence type="ECO:0000256" key="1">
    <source>
        <dbReference type="ARBA" id="ARBA00004240"/>
    </source>
</evidence>
<proteinExistence type="predicted"/>
<dbReference type="InterPro" id="IPR052374">
    <property type="entry name" value="SERAC1"/>
</dbReference>
<dbReference type="Gene3D" id="3.40.50.1820">
    <property type="entry name" value="alpha/beta hydrolase"/>
    <property type="match status" value="1"/>
</dbReference>
<sequence length="281" mass="32615">MGELKLPEQIGKPPVENAIVFIHGLNGNEKTWNKFSNCLHKNWDVDDCYDLEYECYTVEMGLLKKVPIVRSIYSGLKGGPQVIELSNHLGNTIDEICKQHKRVILVAHSMGGLIARQYLVNTLINTKTTGKVKCLFTYATPHYGSKLATFYKLLLKPIFTPLHYIWGSGNSKQIVDMCRTNSEFLEDLNSDWNKLGLNTKIDFFRIFGGYDWVVDKKSASMRDSTNKNVKLVSSKNHFNIIRPKNKKDRAFIPFYNYLKEFKRNYEEQEMLEEDNYYDEIL</sequence>
<evidence type="ECO:0000259" key="5">
    <source>
        <dbReference type="Pfam" id="PF07819"/>
    </source>
</evidence>
<evidence type="ECO:0000313" key="7">
    <source>
        <dbReference type="Proteomes" id="UP001200022"/>
    </source>
</evidence>
<comment type="caution">
    <text evidence="6">The sequence shown here is derived from an EMBL/GenBank/DDBJ whole genome shotgun (WGS) entry which is preliminary data.</text>
</comment>
<keyword evidence="7" id="KW-1185">Reference proteome</keyword>